<dbReference type="GO" id="GO:0016625">
    <property type="term" value="F:oxidoreductase activity, acting on the aldehyde or oxo group of donors, iron-sulfur protein as acceptor"/>
    <property type="evidence" value="ECO:0007669"/>
    <property type="project" value="UniProtKB-ARBA"/>
</dbReference>
<dbReference type="InterPro" id="IPR051457">
    <property type="entry name" value="2-oxoacid:Fd_oxidoreductase"/>
</dbReference>
<protein>
    <recommendedName>
        <fullName evidence="2">Thiamine pyrophosphate enzyme TPP-binding domain-containing protein</fullName>
    </recommendedName>
</protein>
<dbReference type="GO" id="GO:0045333">
    <property type="term" value="P:cellular respiration"/>
    <property type="evidence" value="ECO:0007669"/>
    <property type="project" value="UniProtKB-ARBA"/>
</dbReference>
<proteinExistence type="predicted"/>
<keyword evidence="1" id="KW-0560">Oxidoreductase</keyword>
<feature type="domain" description="Thiamine pyrophosphate enzyme TPP-binding" evidence="2">
    <location>
        <begin position="124"/>
        <end position="269"/>
    </location>
</feature>
<feature type="non-terminal residue" evidence="3">
    <location>
        <position position="283"/>
    </location>
</feature>
<gene>
    <name evidence="3" type="ORF">S01H1_25869</name>
</gene>
<dbReference type="InterPro" id="IPR011766">
    <property type="entry name" value="TPP_enzyme_TPP-bd"/>
</dbReference>
<dbReference type="Gene3D" id="3.40.50.970">
    <property type="match status" value="1"/>
</dbReference>
<dbReference type="GO" id="GO:0030976">
    <property type="term" value="F:thiamine pyrophosphate binding"/>
    <property type="evidence" value="ECO:0007669"/>
    <property type="project" value="InterPro"/>
</dbReference>
<dbReference type="PANTHER" id="PTHR48084">
    <property type="entry name" value="2-OXOGLUTARATE OXIDOREDUCTASE SUBUNIT KORB-RELATED"/>
    <property type="match status" value="1"/>
</dbReference>
<organism evidence="3">
    <name type="scientific">marine sediment metagenome</name>
    <dbReference type="NCBI Taxonomy" id="412755"/>
    <lineage>
        <taxon>unclassified sequences</taxon>
        <taxon>metagenomes</taxon>
        <taxon>ecological metagenomes</taxon>
    </lineage>
</organism>
<accession>X0TI17</accession>
<feature type="non-terminal residue" evidence="3">
    <location>
        <position position="1"/>
    </location>
</feature>
<evidence type="ECO:0000313" key="3">
    <source>
        <dbReference type="EMBL" id="GAF92879.1"/>
    </source>
</evidence>
<evidence type="ECO:0000259" key="2">
    <source>
        <dbReference type="Pfam" id="PF02775"/>
    </source>
</evidence>
<reference evidence="3" key="1">
    <citation type="journal article" date="2014" name="Front. Microbiol.">
        <title>High frequency of phylogenetically diverse reductive dehalogenase-homologous genes in deep subseafloor sedimentary metagenomes.</title>
        <authorList>
            <person name="Kawai M."/>
            <person name="Futagami T."/>
            <person name="Toyoda A."/>
            <person name="Takaki Y."/>
            <person name="Nishi S."/>
            <person name="Hori S."/>
            <person name="Arai W."/>
            <person name="Tsubouchi T."/>
            <person name="Morono Y."/>
            <person name="Uchiyama I."/>
            <person name="Ito T."/>
            <person name="Fujiyama A."/>
            <person name="Inagaki F."/>
            <person name="Takami H."/>
        </authorList>
    </citation>
    <scope>NUCLEOTIDE SEQUENCE</scope>
    <source>
        <strain evidence="3">Expedition CK06-06</strain>
    </source>
</reference>
<evidence type="ECO:0000256" key="1">
    <source>
        <dbReference type="ARBA" id="ARBA00023002"/>
    </source>
</evidence>
<dbReference type="Pfam" id="PF02775">
    <property type="entry name" value="TPP_enzyme_C"/>
    <property type="match status" value="1"/>
</dbReference>
<dbReference type="PANTHER" id="PTHR48084:SF3">
    <property type="entry name" value="SUBUNIT OF PYRUVATE:FLAVODOXIN OXIDOREDUCTASE"/>
    <property type="match status" value="1"/>
</dbReference>
<dbReference type="AlphaFoldDB" id="X0TI17"/>
<dbReference type="SUPFAM" id="SSF52518">
    <property type="entry name" value="Thiamin diphosphate-binding fold (THDP-binding)"/>
    <property type="match status" value="1"/>
</dbReference>
<dbReference type="InterPro" id="IPR029061">
    <property type="entry name" value="THDP-binding"/>
</dbReference>
<dbReference type="EMBL" id="BARS01015654">
    <property type="protein sequence ID" value="GAF92879.1"/>
    <property type="molecule type" value="Genomic_DNA"/>
</dbReference>
<name>X0TI17_9ZZZZ</name>
<sequence>NRQQSGWDSCSVWGKIFPDGQEGLPAVRGLHPSIVAERLAKLGQKLLPDEFRYDKGRFTKQLQTVAQTARPITRIPIRTPTFCPGCPHRDSASNLLEIIEDFKNPTYMRRRHGRDPVGLICHGDTGCYTLLMFAPNEQLMHNYSGMGLGGGTGAGVDPFVTNKQLVFMGDSTFFHSGQAAISNSLFGKQDITYIILDNHTTGMTGHQTHAGLGKDLLNNKTAEQDIEGIVRATLEPAGCLVVRANPHDRKRYRQVLERTILHDGVKVIIADRECSIVSNRRVN</sequence>
<comment type="caution">
    <text evidence="3">The sequence shown here is derived from an EMBL/GenBank/DDBJ whole genome shotgun (WGS) entry which is preliminary data.</text>
</comment>